<protein>
    <submittedName>
        <fullName evidence="3">Uncharacterized protein</fullName>
    </submittedName>
</protein>
<comment type="caution">
    <text evidence="3">The sequence shown here is derived from an EMBL/GenBank/DDBJ whole genome shotgun (WGS) entry which is preliminary data.</text>
</comment>
<name>A0AAD9PPT1_ACRCE</name>
<reference evidence="3" key="2">
    <citation type="journal article" date="2023" name="Science">
        <title>Genomic signatures of disease resistance in endangered staghorn corals.</title>
        <authorList>
            <person name="Vollmer S.V."/>
            <person name="Selwyn J.D."/>
            <person name="Despard B.A."/>
            <person name="Roesel C.L."/>
        </authorList>
    </citation>
    <scope>NUCLEOTIDE SEQUENCE</scope>
    <source>
        <strain evidence="3">K2</strain>
    </source>
</reference>
<proteinExistence type="predicted"/>
<keyword evidence="1" id="KW-0175">Coiled coil</keyword>
<gene>
    <name evidence="3" type="ORF">P5673_033554</name>
</gene>
<sequence length="288" mass="32200">MATSHPFGTEDNSSSSSSRETTNSLSSETLPRFPENLLSEGCEDRVDPSSGNDLECVTCRLSRLREPVQTPCGHLHYTSSISRSIRDAGRVNNERLDGRQMPDHNETEVEELESRFNFASRSSEGPHPTMNEDLTWEFRALNVEQTGSEQQQTEIDGLRGLVNELTDSCEQQQTEIDGLRGAVNELTSSCEEKETEIDGLRGVVNELTDSCEQQQTEIDGLRGVVHELTSSCEEKQTEIDALRGVVNEMTSSCEEKQTEINGLRRVINELTSKLRRKANGNRCTERPC</sequence>
<feature type="compositionally biased region" description="Low complexity" evidence="2">
    <location>
        <begin position="12"/>
        <end position="30"/>
    </location>
</feature>
<dbReference type="Gene3D" id="1.10.287.1490">
    <property type="match status" value="1"/>
</dbReference>
<evidence type="ECO:0000256" key="1">
    <source>
        <dbReference type="SAM" id="Coils"/>
    </source>
</evidence>
<evidence type="ECO:0000313" key="4">
    <source>
        <dbReference type="Proteomes" id="UP001249851"/>
    </source>
</evidence>
<keyword evidence="4" id="KW-1185">Reference proteome</keyword>
<dbReference type="SUPFAM" id="SSF58104">
    <property type="entry name" value="Methyl-accepting chemotaxis protein (MCP) signaling domain"/>
    <property type="match status" value="1"/>
</dbReference>
<dbReference type="EMBL" id="JARQWQ010000278">
    <property type="protein sequence ID" value="KAK2546791.1"/>
    <property type="molecule type" value="Genomic_DNA"/>
</dbReference>
<dbReference type="AlphaFoldDB" id="A0AAD9PPT1"/>
<dbReference type="Proteomes" id="UP001249851">
    <property type="component" value="Unassembled WGS sequence"/>
</dbReference>
<reference evidence="3" key="1">
    <citation type="journal article" date="2023" name="G3 (Bethesda)">
        <title>Whole genome assembly and annotation of the endangered Caribbean coral Acropora cervicornis.</title>
        <authorList>
            <person name="Selwyn J.D."/>
            <person name="Vollmer S.V."/>
        </authorList>
    </citation>
    <scope>NUCLEOTIDE SEQUENCE</scope>
    <source>
        <strain evidence="3">K2</strain>
    </source>
</reference>
<evidence type="ECO:0000256" key="2">
    <source>
        <dbReference type="SAM" id="MobiDB-lite"/>
    </source>
</evidence>
<accession>A0AAD9PPT1</accession>
<feature type="region of interest" description="Disordered" evidence="2">
    <location>
        <begin position="1"/>
        <end position="50"/>
    </location>
</feature>
<organism evidence="3 4">
    <name type="scientific">Acropora cervicornis</name>
    <name type="common">Staghorn coral</name>
    <dbReference type="NCBI Taxonomy" id="6130"/>
    <lineage>
        <taxon>Eukaryota</taxon>
        <taxon>Metazoa</taxon>
        <taxon>Cnidaria</taxon>
        <taxon>Anthozoa</taxon>
        <taxon>Hexacorallia</taxon>
        <taxon>Scleractinia</taxon>
        <taxon>Astrocoeniina</taxon>
        <taxon>Acroporidae</taxon>
        <taxon>Acropora</taxon>
    </lineage>
</organism>
<evidence type="ECO:0000313" key="3">
    <source>
        <dbReference type="EMBL" id="KAK2546791.1"/>
    </source>
</evidence>
<feature type="coiled-coil region" evidence="1">
    <location>
        <begin position="162"/>
        <end position="196"/>
    </location>
</feature>